<comment type="caution">
    <text evidence="1">The sequence shown here is derived from an EMBL/GenBank/DDBJ whole genome shotgun (WGS) entry which is preliminary data.</text>
</comment>
<protein>
    <submittedName>
        <fullName evidence="1">Uncharacterized protein</fullName>
    </submittedName>
</protein>
<keyword evidence="2" id="KW-1185">Reference proteome</keyword>
<dbReference type="AlphaFoldDB" id="A0AA38MA06"/>
<dbReference type="Proteomes" id="UP001168821">
    <property type="component" value="Unassembled WGS sequence"/>
</dbReference>
<proteinExistence type="predicted"/>
<dbReference type="EMBL" id="JALNTZ010000006">
    <property type="protein sequence ID" value="KAJ3648968.1"/>
    <property type="molecule type" value="Genomic_DNA"/>
</dbReference>
<evidence type="ECO:0000313" key="2">
    <source>
        <dbReference type="Proteomes" id="UP001168821"/>
    </source>
</evidence>
<evidence type="ECO:0000313" key="1">
    <source>
        <dbReference type="EMBL" id="KAJ3648968.1"/>
    </source>
</evidence>
<sequence>MTNPKIRLRKDRSPDFVERTLGMQRKQLPLSTRFISNPVNSARNDVYSGEALKLLTAAPRNGERTETERREHNRSSVDLLMWPPALFDEGIQNSPGPQIYFNLIKGI</sequence>
<name>A0AA38MA06_9CUCU</name>
<gene>
    <name evidence="1" type="ORF">Zmor_020733</name>
</gene>
<accession>A0AA38MA06</accession>
<reference evidence="1" key="1">
    <citation type="journal article" date="2023" name="G3 (Bethesda)">
        <title>Whole genome assemblies of Zophobas morio and Tenebrio molitor.</title>
        <authorList>
            <person name="Kaur S."/>
            <person name="Stinson S.A."/>
            <person name="diCenzo G.C."/>
        </authorList>
    </citation>
    <scope>NUCLEOTIDE SEQUENCE</scope>
    <source>
        <strain evidence="1">QUZm001</strain>
    </source>
</reference>
<organism evidence="1 2">
    <name type="scientific">Zophobas morio</name>
    <dbReference type="NCBI Taxonomy" id="2755281"/>
    <lineage>
        <taxon>Eukaryota</taxon>
        <taxon>Metazoa</taxon>
        <taxon>Ecdysozoa</taxon>
        <taxon>Arthropoda</taxon>
        <taxon>Hexapoda</taxon>
        <taxon>Insecta</taxon>
        <taxon>Pterygota</taxon>
        <taxon>Neoptera</taxon>
        <taxon>Endopterygota</taxon>
        <taxon>Coleoptera</taxon>
        <taxon>Polyphaga</taxon>
        <taxon>Cucujiformia</taxon>
        <taxon>Tenebrionidae</taxon>
        <taxon>Zophobas</taxon>
    </lineage>
</organism>